<dbReference type="GO" id="GO:0016811">
    <property type="term" value="F:hydrolase activity, acting on carbon-nitrogen (but not peptide) bonds, in linear amides"/>
    <property type="evidence" value="ECO:0007669"/>
    <property type="project" value="TreeGrafter"/>
</dbReference>
<organism evidence="3">
    <name type="scientific">marine metagenome</name>
    <dbReference type="NCBI Taxonomy" id="408172"/>
    <lineage>
        <taxon>unclassified sequences</taxon>
        <taxon>metagenomes</taxon>
        <taxon>ecological metagenomes</taxon>
    </lineage>
</organism>
<evidence type="ECO:0000256" key="1">
    <source>
        <dbReference type="ARBA" id="ARBA00022801"/>
    </source>
</evidence>
<dbReference type="InterPro" id="IPR003010">
    <property type="entry name" value="C-N_Hydrolase"/>
</dbReference>
<reference evidence="3" key="1">
    <citation type="submission" date="2018-05" db="EMBL/GenBank/DDBJ databases">
        <authorList>
            <person name="Lanie J.A."/>
            <person name="Ng W.-L."/>
            <person name="Kazmierczak K.M."/>
            <person name="Andrzejewski T.M."/>
            <person name="Davidsen T.M."/>
            <person name="Wayne K.J."/>
            <person name="Tettelin H."/>
            <person name="Glass J.I."/>
            <person name="Rusch D."/>
            <person name="Podicherti R."/>
            <person name="Tsui H.-C.T."/>
            <person name="Winkler M.E."/>
        </authorList>
    </citation>
    <scope>NUCLEOTIDE SEQUENCE</scope>
</reference>
<dbReference type="PROSITE" id="PS50263">
    <property type="entry name" value="CN_HYDROLASE"/>
    <property type="match status" value="1"/>
</dbReference>
<dbReference type="InterPro" id="IPR036526">
    <property type="entry name" value="C-N_Hydrolase_sf"/>
</dbReference>
<protein>
    <recommendedName>
        <fullName evidence="2">CN hydrolase domain-containing protein</fullName>
    </recommendedName>
</protein>
<dbReference type="Pfam" id="PF00795">
    <property type="entry name" value="CN_hydrolase"/>
    <property type="match status" value="1"/>
</dbReference>
<feature type="domain" description="CN hydrolase" evidence="2">
    <location>
        <begin position="5"/>
        <end position="153"/>
    </location>
</feature>
<accession>A0A382UE06</accession>
<sequence length="153" mass="17147">MFKEITAAALSFKPEKFAVEKNARRLEQAFHDAANGGAQLAVAPEGILEGYVVNEIISGEVPEGRMNEAALSLRSPVIGRFRSLARDRKICLAFGLAEKIKGDVYNCAIFIDQTGRIRGKYHKMQLAEGYHHTWWFNRLGKNSRAFDTPFGRC</sequence>
<dbReference type="CDD" id="cd07197">
    <property type="entry name" value="nitrilase"/>
    <property type="match status" value="1"/>
</dbReference>
<dbReference type="Gene3D" id="3.60.110.10">
    <property type="entry name" value="Carbon-nitrogen hydrolase"/>
    <property type="match status" value="1"/>
</dbReference>
<dbReference type="EMBL" id="UINC01143419">
    <property type="protein sequence ID" value="SVD32332.1"/>
    <property type="molecule type" value="Genomic_DNA"/>
</dbReference>
<dbReference type="SUPFAM" id="SSF56317">
    <property type="entry name" value="Carbon-nitrogen hydrolase"/>
    <property type="match status" value="1"/>
</dbReference>
<feature type="non-terminal residue" evidence="3">
    <location>
        <position position="153"/>
    </location>
</feature>
<dbReference type="PANTHER" id="PTHR43674:SF2">
    <property type="entry name" value="BETA-UREIDOPROPIONASE"/>
    <property type="match status" value="1"/>
</dbReference>
<dbReference type="PANTHER" id="PTHR43674">
    <property type="entry name" value="NITRILASE C965.09-RELATED"/>
    <property type="match status" value="1"/>
</dbReference>
<proteinExistence type="predicted"/>
<name>A0A382UE06_9ZZZZ</name>
<evidence type="ECO:0000313" key="3">
    <source>
        <dbReference type="EMBL" id="SVD32332.1"/>
    </source>
</evidence>
<keyword evidence="1" id="KW-0378">Hydrolase</keyword>
<gene>
    <name evidence="3" type="ORF">METZ01_LOCUS385186</name>
</gene>
<dbReference type="InterPro" id="IPR050345">
    <property type="entry name" value="Aliph_Amidase/BUP"/>
</dbReference>
<evidence type="ECO:0000259" key="2">
    <source>
        <dbReference type="PROSITE" id="PS50263"/>
    </source>
</evidence>
<dbReference type="AlphaFoldDB" id="A0A382UE06"/>